<keyword evidence="6 8" id="KW-0472">Membrane</keyword>
<dbReference type="InterPro" id="IPR007305">
    <property type="entry name" value="Vesicle_transpt_Got1/SFT2"/>
</dbReference>
<dbReference type="AlphaFoldDB" id="A0A0M0JHD7"/>
<dbReference type="EMBL" id="JWZX01002905">
    <property type="protein sequence ID" value="KOO25974.1"/>
    <property type="molecule type" value="Genomic_DNA"/>
</dbReference>
<dbReference type="Pfam" id="PF04178">
    <property type="entry name" value="Got1"/>
    <property type="match status" value="1"/>
</dbReference>
<feature type="transmembrane region" description="Helical" evidence="8">
    <location>
        <begin position="262"/>
        <end position="283"/>
    </location>
</feature>
<evidence type="ECO:0000256" key="6">
    <source>
        <dbReference type="ARBA" id="ARBA00023136"/>
    </source>
</evidence>
<keyword evidence="11" id="KW-1185">Reference proteome</keyword>
<comment type="similarity">
    <text evidence="7 8">Belongs to the SFT2 family.</text>
</comment>
<proteinExistence type="inferred from homology"/>
<keyword evidence="3 8" id="KW-0812">Transmembrane</keyword>
<organism evidence="10 11">
    <name type="scientific">Chrysochromulina tobinii</name>
    <dbReference type="NCBI Taxonomy" id="1460289"/>
    <lineage>
        <taxon>Eukaryota</taxon>
        <taxon>Haptista</taxon>
        <taxon>Haptophyta</taxon>
        <taxon>Prymnesiophyceae</taxon>
        <taxon>Prymnesiales</taxon>
        <taxon>Chrysochromulinaceae</taxon>
        <taxon>Chrysochromulina</taxon>
    </lineage>
</organism>
<sequence length="355" mass="37607">MEGFKFMAEMGASMASERLASVAEQAREQARLASELAQQRAQEAAARVHSRASEMATMANNIDITKIKDISVSDVYASADSLRESATKSVSVLGATVTSVAAGEWSGAAAGGGRPPTSQEDGGSESGGDDYSSSGWSISRIGLGGARNPEKQGLIPKRDVEAGGGGCSSPLGGLSSAPWSALQTVRDYGVAGVTTVGSTIGLVEKPKVPETRLEKLCRCCPTLTYKQRLLGFGFCFFFGVSLSLSALNSLPSLLLGNPAPFAFKYTLGNLLAIGSSSFLVGPVKQFQDMAAPERRTASLVYVSSLCATLLSVFVLKWQLVSFVLVVIQFGALTWYMLSYVPYGQQIFKRFLSRLM</sequence>
<evidence type="ECO:0000256" key="3">
    <source>
        <dbReference type="ARBA" id="ARBA00022692"/>
    </source>
</evidence>
<dbReference type="GO" id="GO:0005737">
    <property type="term" value="C:cytoplasm"/>
    <property type="evidence" value="ECO:0007669"/>
    <property type="project" value="UniProtKB-ARBA"/>
</dbReference>
<comment type="function">
    <text evidence="8">May be involved in fusion of retrograde transport vesicles derived from an endocytic compartment with the Golgi complex.</text>
</comment>
<evidence type="ECO:0000313" key="11">
    <source>
        <dbReference type="Proteomes" id="UP000037460"/>
    </source>
</evidence>
<reference evidence="11" key="1">
    <citation type="journal article" date="2015" name="PLoS Genet.">
        <title>Genome Sequence and Transcriptome Analyses of Chrysochromulina tobin: Metabolic Tools for Enhanced Algal Fitness in the Prominent Order Prymnesiales (Haptophyceae).</title>
        <authorList>
            <person name="Hovde B.T."/>
            <person name="Deodato C.R."/>
            <person name="Hunsperger H.M."/>
            <person name="Ryken S.A."/>
            <person name="Yost W."/>
            <person name="Jha R.K."/>
            <person name="Patterson J."/>
            <person name="Monnat R.J. Jr."/>
            <person name="Barlow S.B."/>
            <person name="Starkenburg S.R."/>
            <person name="Cattolico R.A."/>
        </authorList>
    </citation>
    <scope>NUCLEOTIDE SEQUENCE</scope>
    <source>
        <strain evidence="11">CCMP291</strain>
    </source>
</reference>
<keyword evidence="2 8" id="KW-0813">Transport</keyword>
<accession>A0A0M0JHD7</accession>
<dbReference type="InterPro" id="IPR011691">
    <property type="entry name" value="Vesicle_transpt_SFT2"/>
</dbReference>
<keyword evidence="4 8" id="KW-0653">Protein transport</keyword>
<dbReference type="GO" id="GO:0016192">
    <property type="term" value="P:vesicle-mediated transport"/>
    <property type="evidence" value="ECO:0007669"/>
    <property type="project" value="InterPro"/>
</dbReference>
<feature type="region of interest" description="Disordered" evidence="9">
    <location>
        <begin position="106"/>
        <end position="133"/>
    </location>
</feature>
<gene>
    <name evidence="10" type="ORF">Ctob_009894</name>
</gene>
<evidence type="ECO:0000256" key="7">
    <source>
        <dbReference type="ARBA" id="ARBA00025800"/>
    </source>
</evidence>
<protein>
    <recommendedName>
        <fullName evidence="8">Vesicle transport protein</fullName>
    </recommendedName>
</protein>
<dbReference type="OrthoDB" id="73614at2759"/>
<feature type="transmembrane region" description="Helical" evidence="8">
    <location>
        <begin position="229"/>
        <end position="250"/>
    </location>
</feature>
<name>A0A0M0JHD7_9EUKA</name>
<feature type="transmembrane region" description="Helical" evidence="8">
    <location>
        <begin position="295"/>
        <end position="315"/>
    </location>
</feature>
<dbReference type="GO" id="GO:0015031">
    <property type="term" value="P:protein transport"/>
    <property type="evidence" value="ECO:0007669"/>
    <property type="project" value="UniProtKB-KW"/>
</dbReference>
<evidence type="ECO:0000256" key="2">
    <source>
        <dbReference type="ARBA" id="ARBA00022448"/>
    </source>
</evidence>
<dbReference type="Proteomes" id="UP000037460">
    <property type="component" value="Unassembled WGS sequence"/>
</dbReference>
<keyword evidence="5 8" id="KW-1133">Transmembrane helix</keyword>
<evidence type="ECO:0000313" key="10">
    <source>
        <dbReference type="EMBL" id="KOO25974.1"/>
    </source>
</evidence>
<feature type="transmembrane region" description="Helical" evidence="8">
    <location>
        <begin position="321"/>
        <end position="342"/>
    </location>
</feature>
<comment type="subcellular location">
    <subcellularLocation>
        <location evidence="1 8">Membrane</location>
        <topology evidence="1 8">Multi-pass membrane protein</topology>
    </subcellularLocation>
</comment>
<evidence type="ECO:0000256" key="9">
    <source>
        <dbReference type="SAM" id="MobiDB-lite"/>
    </source>
</evidence>
<dbReference type="PANTHER" id="PTHR23137">
    <property type="entry name" value="VESICLE TRANSPORT PROTEIN-RELATED"/>
    <property type="match status" value="1"/>
</dbReference>
<dbReference type="GO" id="GO:0012505">
    <property type="term" value="C:endomembrane system"/>
    <property type="evidence" value="ECO:0007669"/>
    <property type="project" value="UniProtKB-ARBA"/>
</dbReference>
<evidence type="ECO:0000256" key="5">
    <source>
        <dbReference type="ARBA" id="ARBA00022989"/>
    </source>
</evidence>
<evidence type="ECO:0000256" key="8">
    <source>
        <dbReference type="RuleBase" id="RU363111"/>
    </source>
</evidence>
<evidence type="ECO:0000256" key="4">
    <source>
        <dbReference type="ARBA" id="ARBA00022927"/>
    </source>
</evidence>
<dbReference type="GO" id="GO:0016020">
    <property type="term" value="C:membrane"/>
    <property type="evidence" value="ECO:0007669"/>
    <property type="project" value="UniProtKB-SubCell"/>
</dbReference>
<comment type="caution">
    <text evidence="10">The sequence shown here is derived from an EMBL/GenBank/DDBJ whole genome shotgun (WGS) entry which is preliminary data.</text>
</comment>
<evidence type="ECO:0000256" key="1">
    <source>
        <dbReference type="ARBA" id="ARBA00004141"/>
    </source>
</evidence>
<dbReference type="PANTHER" id="PTHR23137:SF6">
    <property type="entry name" value="VESICLE TRANSPORT PROTEIN"/>
    <property type="match status" value="1"/>
</dbReference>